<evidence type="ECO:0000313" key="2">
    <source>
        <dbReference type="Proteomes" id="UP000183287"/>
    </source>
</evidence>
<accession>A0A1I4VIV3</accession>
<organism evidence="1 2">
    <name type="scientific">Nitrosomonas communis</name>
    <dbReference type="NCBI Taxonomy" id="44574"/>
    <lineage>
        <taxon>Bacteria</taxon>
        <taxon>Pseudomonadati</taxon>
        <taxon>Pseudomonadota</taxon>
        <taxon>Betaproteobacteria</taxon>
        <taxon>Nitrosomonadales</taxon>
        <taxon>Nitrosomonadaceae</taxon>
        <taxon>Nitrosomonas</taxon>
    </lineage>
</organism>
<name>A0A1I4VIV3_9PROT</name>
<dbReference type="AlphaFoldDB" id="A0A1I4VIV3"/>
<keyword evidence="2" id="KW-1185">Reference proteome</keyword>
<evidence type="ECO:0000313" key="1">
    <source>
        <dbReference type="EMBL" id="SFN01095.1"/>
    </source>
</evidence>
<proteinExistence type="predicted"/>
<sequence>MLECLGRYISAYISDVQIIIEDARGFTVLETITKGPNLFAKLPAGKYFLDATTK</sequence>
<dbReference type="Proteomes" id="UP000183287">
    <property type="component" value="Unassembled WGS sequence"/>
</dbReference>
<dbReference type="EMBL" id="FOUB01000084">
    <property type="protein sequence ID" value="SFN01095.1"/>
    <property type="molecule type" value="Genomic_DNA"/>
</dbReference>
<gene>
    <name evidence="1" type="ORF">SAMN05421863_108414</name>
</gene>
<protein>
    <submittedName>
        <fullName evidence="1">Uncharacterized protein</fullName>
    </submittedName>
</protein>
<reference evidence="2" key="1">
    <citation type="submission" date="2016-10" db="EMBL/GenBank/DDBJ databases">
        <authorList>
            <person name="Varghese N."/>
            <person name="Submissions S."/>
        </authorList>
    </citation>
    <scope>NUCLEOTIDE SEQUENCE [LARGE SCALE GENOMIC DNA]</scope>
    <source>
        <strain evidence="2">Nm44</strain>
    </source>
</reference>